<name>A0A9W9ERZ0_9EURO</name>
<protein>
    <recommendedName>
        <fullName evidence="4">Mtf2-like C-terminal domain-containing protein</fullName>
    </recommendedName>
</protein>
<dbReference type="Proteomes" id="UP001141434">
    <property type="component" value="Unassembled WGS sequence"/>
</dbReference>
<dbReference type="InterPro" id="IPR040009">
    <property type="entry name" value="Mtf2/C5D6.12-like"/>
</dbReference>
<feature type="region of interest" description="Disordered" evidence="1">
    <location>
        <begin position="46"/>
        <end position="111"/>
    </location>
</feature>
<evidence type="ECO:0008006" key="4">
    <source>
        <dbReference type="Google" id="ProtNLM"/>
    </source>
</evidence>
<dbReference type="GeneID" id="81397857"/>
<feature type="compositionally biased region" description="Polar residues" evidence="1">
    <location>
        <begin position="46"/>
        <end position="61"/>
    </location>
</feature>
<dbReference type="PANTHER" id="PTHR39468">
    <property type="entry name" value="CHROMOSOME 7, WHOLE GENOME SHOTGUN SEQUENCE"/>
    <property type="match status" value="1"/>
</dbReference>
<proteinExistence type="predicted"/>
<reference evidence="2" key="1">
    <citation type="submission" date="2022-11" db="EMBL/GenBank/DDBJ databases">
        <authorList>
            <person name="Petersen C."/>
        </authorList>
    </citation>
    <scope>NUCLEOTIDE SEQUENCE</scope>
    <source>
        <strain evidence="2">IBT 34128</strain>
    </source>
</reference>
<keyword evidence="3" id="KW-1185">Reference proteome</keyword>
<evidence type="ECO:0000256" key="1">
    <source>
        <dbReference type="SAM" id="MobiDB-lite"/>
    </source>
</evidence>
<evidence type="ECO:0000313" key="3">
    <source>
        <dbReference type="Proteomes" id="UP001141434"/>
    </source>
</evidence>
<dbReference type="EMBL" id="JAPMSZ010000010">
    <property type="protein sequence ID" value="KAJ5086856.1"/>
    <property type="molecule type" value="Genomic_DNA"/>
</dbReference>
<organism evidence="2 3">
    <name type="scientific">Penicillium alfredii</name>
    <dbReference type="NCBI Taxonomy" id="1506179"/>
    <lineage>
        <taxon>Eukaryota</taxon>
        <taxon>Fungi</taxon>
        <taxon>Dikarya</taxon>
        <taxon>Ascomycota</taxon>
        <taxon>Pezizomycotina</taxon>
        <taxon>Eurotiomycetes</taxon>
        <taxon>Eurotiomycetidae</taxon>
        <taxon>Eurotiales</taxon>
        <taxon>Aspergillaceae</taxon>
        <taxon>Penicillium</taxon>
    </lineage>
</organism>
<comment type="caution">
    <text evidence="2">The sequence shown here is derived from an EMBL/GenBank/DDBJ whole genome shotgun (WGS) entry which is preliminary data.</text>
</comment>
<gene>
    <name evidence="2" type="ORF">NUU61_008163</name>
</gene>
<dbReference type="OrthoDB" id="2444174at2759"/>
<accession>A0A9W9ERZ0</accession>
<reference evidence="2" key="2">
    <citation type="journal article" date="2023" name="IMA Fungus">
        <title>Comparative genomic study of the Penicillium genus elucidates a diverse pangenome and 15 lateral gene transfer events.</title>
        <authorList>
            <person name="Petersen C."/>
            <person name="Sorensen T."/>
            <person name="Nielsen M.R."/>
            <person name="Sondergaard T.E."/>
            <person name="Sorensen J.L."/>
            <person name="Fitzpatrick D.A."/>
            <person name="Frisvad J.C."/>
            <person name="Nielsen K.L."/>
        </authorList>
    </citation>
    <scope>NUCLEOTIDE SEQUENCE</scope>
    <source>
        <strain evidence="2">IBT 34128</strain>
    </source>
</reference>
<dbReference type="GO" id="GO:0005739">
    <property type="term" value="C:mitochondrion"/>
    <property type="evidence" value="ECO:0007669"/>
    <property type="project" value="TreeGrafter"/>
</dbReference>
<feature type="region of interest" description="Disordered" evidence="1">
    <location>
        <begin position="178"/>
        <end position="211"/>
    </location>
</feature>
<sequence length="455" mass="51043">MHVSRRLIVSTVAQSPAPFLYHTRTLRPSHLSRNLFNSRLQRLYTTGNATPENDAVQSSDTPLVGDEQSPHVSEGSVPPDPATQPKPRKSFLRKRAASVSSRKARSLQQLQRKVRTITEEERRVFGGLLEQLETTNSGELASPGALQPETSSQERQERQEEISKMLAMFDSYLEERNPTKHHNATKPKGEDQEQEQAPLSSQPEEWETHVPSRGLKLRDLGYSEPATSNGIDIEISLQEAVDMVVQREARNIEAALFAAIDDGKGDMGIWDVCKGRIFSMLHHLGDALMTAAPQPTDPASVPNLPLKIPEVVPVSPVVATLYPQTLLIAFRLLNAHFPDSPLISQFRSTIKAHGRTSSLLATSPAVISLLREMETAGLDPNRRTRDVLVSIVRQRYDEADLRRQGRPNKESWWELPPNQSAFRELVGSQGWMRRLDAFVLGRDRPWKADHPGKRR</sequence>
<dbReference type="RefSeq" id="XP_056508981.1">
    <property type="nucleotide sequence ID" value="XM_056658688.1"/>
</dbReference>
<evidence type="ECO:0000313" key="2">
    <source>
        <dbReference type="EMBL" id="KAJ5086856.1"/>
    </source>
</evidence>
<feature type="region of interest" description="Disordered" evidence="1">
    <location>
        <begin position="133"/>
        <end position="160"/>
    </location>
</feature>
<dbReference type="PANTHER" id="PTHR39468:SF1">
    <property type="entry name" value="MTF2-LIKE C-TERMINAL DOMAIN-CONTAINING PROTEIN"/>
    <property type="match status" value="1"/>
</dbReference>
<dbReference type="AlphaFoldDB" id="A0A9W9ERZ0"/>
<feature type="compositionally biased region" description="Basic residues" evidence="1">
    <location>
        <begin position="86"/>
        <end position="96"/>
    </location>
</feature>